<name>A0A166HSJ7_DAUCS</name>
<organism evidence="1 2">
    <name type="scientific">Daucus carota subsp. sativus</name>
    <name type="common">Carrot</name>
    <dbReference type="NCBI Taxonomy" id="79200"/>
    <lineage>
        <taxon>Eukaryota</taxon>
        <taxon>Viridiplantae</taxon>
        <taxon>Streptophyta</taxon>
        <taxon>Embryophyta</taxon>
        <taxon>Tracheophyta</taxon>
        <taxon>Spermatophyta</taxon>
        <taxon>Magnoliopsida</taxon>
        <taxon>eudicotyledons</taxon>
        <taxon>Gunneridae</taxon>
        <taxon>Pentapetalae</taxon>
        <taxon>asterids</taxon>
        <taxon>campanulids</taxon>
        <taxon>Apiales</taxon>
        <taxon>Apiaceae</taxon>
        <taxon>Apioideae</taxon>
        <taxon>Scandiceae</taxon>
        <taxon>Daucinae</taxon>
        <taxon>Daucus</taxon>
        <taxon>Daucus sect. Daucus</taxon>
    </lineage>
</organism>
<dbReference type="Proteomes" id="UP000077755">
    <property type="component" value="Chromosome 1"/>
</dbReference>
<dbReference type="AlphaFoldDB" id="A0A166HSJ7"/>
<dbReference type="PANTHER" id="PTHR35107">
    <property type="entry name" value="EXPRESSED PROTEIN"/>
    <property type="match status" value="1"/>
</dbReference>
<sequence>MAIQRLLLLSTLLLLALFTISANARPCKTILFISSSSSSSFSSNQNPNLLFSNPRFITFSYTTSLRQPITFSAEGASLNRPFLISTPQKSTHNPVNFDSSVGNSIRDRTLDILSIVSALLFGVGCGALTAAFMYLVWYICSPRTFDFGANESDEEDDDDDEVTAAKRKLGYVAVAVDAPAPVKQVE</sequence>
<evidence type="ECO:0000313" key="1">
    <source>
        <dbReference type="EMBL" id="WOG83965.1"/>
    </source>
</evidence>
<proteinExistence type="predicted"/>
<accession>A0A166HSJ7</accession>
<dbReference type="EMBL" id="CP093343">
    <property type="protein sequence ID" value="WOG83965.1"/>
    <property type="molecule type" value="Genomic_DNA"/>
</dbReference>
<reference evidence="1" key="2">
    <citation type="submission" date="2022-03" db="EMBL/GenBank/DDBJ databases">
        <title>Draft title - Genomic analysis of global carrot germplasm unveils the trajectory of domestication and the origin of high carotenoid orange carrot.</title>
        <authorList>
            <person name="Iorizzo M."/>
            <person name="Ellison S."/>
            <person name="Senalik D."/>
            <person name="Macko-Podgorni A."/>
            <person name="Grzebelus D."/>
            <person name="Bostan H."/>
            <person name="Rolling W."/>
            <person name="Curaba J."/>
            <person name="Simon P."/>
        </authorList>
    </citation>
    <scope>NUCLEOTIDE SEQUENCE</scope>
    <source>
        <tissue evidence="1">Leaf</tissue>
    </source>
</reference>
<keyword evidence="2" id="KW-1185">Reference proteome</keyword>
<dbReference type="PANTHER" id="PTHR35107:SF2">
    <property type="entry name" value="EXPRESSED PROTEIN"/>
    <property type="match status" value="1"/>
</dbReference>
<dbReference type="Gramene" id="KZN10338">
    <property type="protein sequence ID" value="KZN10338"/>
    <property type="gene ID" value="DCAR_002994"/>
</dbReference>
<protein>
    <submittedName>
        <fullName evidence="1">Uncharacterized protein</fullName>
    </submittedName>
</protein>
<reference evidence="1" key="1">
    <citation type="journal article" date="2016" name="Nat. Genet.">
        <title>A high-quality carrot genome assembly provides new insights into carotenoid accumulation and asterid genome evolution.</title>
        <authorList>
            <person name="Iorizzo M."/>
            <person name="Ellison S."/>
            <person name="Senalik D."/>
            <person name="Zeng P."/>
            <person name="Satapoomin P."/>
            <person name="Huang J."/>
            <person name="Bowman M."/>
            <person name="Iovene M."/>
            <person name="Sanseverino W."/>
            <person name="Cavagnaro P."/>
            <person name="Yildiz M."/>
            <person name="Macko-Podgorni A."/>
            <person name="Moranska E."/>
            <person name="Grzebelus E."/>
            <person name="Grzebelus D."/>
            <person name="Ashrafi H."/>
            <person name="Zheng Z."/>
            <person name="Cheng S."/>
            <person name="Spooner D."/>
            <person name="Van Deynze A."/>
            <person name="Simon P."/>
        </authorList>
    </citation>
    <scope>NUCLEOTIDE SEQUENCE</scope>
    <source>
        <tissue evidence="1">Leaf</tissue>
    </source>
</reference>
<gene>
    <name evidence="1" type="ORF">DCAR_0103144</name>
</gene>
<evidence type="ECO:0000313" key="2">
    <source>
        <dbReference type="Proteomes" id="UP000077755"/>
    </source>
</evidence>
<dbReference type="OrthoDB" id="769005at2759"/>
<dbReference type="KEGG" id="dcr:108206795"/>
<dbReference type="OMA" id="AAMMYLI"/>